<dbReference type="InterPro" id="IPR015421">
    <property type="entry name" value="PyrdxlP-dep_Trfase_major"/>
</dbReference>
<keyword evidence="2 5" id="KW-0028">Amino-acid biosynthesis</keyword>
<evidence type="ECO:0000313" key="6">
    <source>
        <dbReference type="EMBL" id="SFK80393.1"/>
    </source>
</evidence>
<feature type="modified residue" description="N6-(pyridoxal phosphate)lysine" evidence="5">
    <location>
        <position position="248"/>
    </location>
</feature>
<dbReference type="GO" id="GO:0042802">
    <property type="term" value="F:identical protein binding"/>
    <property type="evidence" value="ECO:0007669"/>
    <property type="project" value="TreeGrafter"/>
</dbReference>
<feature type="binding site" evidence="5">
    <location>
        <position position="277"/>
    </location>
    <ligand>
        <name>pyridoxal 5'-phosphate</name>
        <dbReference type="ChEBI" id="CHEBI:597326"/>
    </ligand>
</feature>
<reference evidence="7" key="1">
    <citation type="submission" date="2016-10" db="EMBL/GenBank/DDBJ databases">
        <authorList>
            <person name="Varghese N."/>
            <person name="Submissions S."/>
        </authorList>
    </citation>
    <scope>NUCLEOTIDE SEQUENCE [LARGE SCALE GENOMIC DNA]</scope>
    <source>
        <strain evidence="7">OK042</strain>
    </source>
</reference>
<feature type="binding site" evidence="5">
    <location>
        <begin position="219"/>
        <end position="222"/>
    </location>
    <ligand>
        <name>pyridoxal 5'-phosphate</name>
        <dbReference type="ChEBI" id="CHEBI:597326"/>
    </ligand>
</feature>
<dbReference type="STRING" id="1884381.SAMN05518846_12068"/>
<dbReference type="GO" id="GO:0005737">
    <property type="term" value="C:cytoplasm"/>
    <property type="evidence" value="ECO:0007669"/>
    <property type="project" value="UniProtKB-SubCell"/>
</dbReference>
<comment type="pathway">
    <text evidence="5">Amino-acid biosynthesis; L-arginine biosynthesis; N(2)-acetyl-L-ornithine from L-glutamate: step 4/4.</text>
</comment>
<dbReference type="AlphaFoldDB" id="A0A1I4CI24"/>
<feature type="binding site" evidence="5">
    <location>
        <position position="276"/>
    </location>
    <ligand>
        <name>N(2)-acetyl-L-ornithine</name>
        <dbReference type="ChEBI" id="CHEBI:57805"/>
    </ligand>
</feature>
<keyword evidence="7" id="KW-1185">Reference proteome</keyword>
<dbReference type="InterPro" id="IPR004636">
    <property type="entry name" value="AcOrn/SuccOrn_fam"/>
</dbReference>
<dbReference type="RefSeq" id="WP_092275555.1">
    <property type="nucleotide sequence ID" value="NZ_FORT01000020.1"/>
</dbReference>
<evidence type="ECO:0000256" key="4">
    <source>
        <dbReference type="ARBA" id="ARBA00022898"/>
    </source>
</evidence>
<comment type="similarity">
    <text evidence="5">Belongs to the class-III pyridoxal-phosphate-dependent aminotransferase family. ArgD subfamily.</text>
</comment>
<organism evidence="6 7">
    <name type="scientific">Brevibacillus centrosporus</name>
    <dbReference type="NCBI Taxonomy" id="54910"/>
    <lineage>
        <taxon>Bacteria</taxon>
        <taxon>Bacillati</taxon>
        <taxon>Bacillota</taxon>
        <taxon>Bacilli</taxon>
        <taxon>Bacillales</taxon>
        <taxon>Paenibacillaceae</taxon>
        <taxon>Brevibacillus</taxon>
    </lineage>
</organism>
<comment type="catalytic activity">
    <reaction evidence="5">
        <text>N(2)-acetyl-L-ornithine + 2-oxoglutarate = N-acetyl-L-glutamate 5-semialdehyde + L-glutamate</text>
        <dbReference type="Rhea" id="RHEA:18049"/>
        <dbReference type="ChEBI" id="CHEBI:16810"/>
        <dbReference type="ChEBI" id="CHEBI:29123"/>
        <dbReference type="ChEBI" id="CHEBI:29985"/>
        <dbReference type="ChEBI" id="CHEBI:57805"/>
        <dbReference type="EC" id="2.6.1.11"/>
    </reaction>
</comment>
<dbReference type="Proteomes" id="UP000198915">
    <property type="component" value="Unassembled WGS sequence"/>
</dbReference>
<keyword evidence="1 5" id="KW-0032">Aminotransferase</keyword>
<dbReference type="SUPFAM" id="SSF53383">
    <property type="entry name" value="PLP-dependent transferases"/>
    <property type="match status" value="1"/>
</dbReference>
<keyword evidence="5" id="KW-0055">Arginine biosynthesis</keyword>
<dbReference type="InterPro" id="IPR015424">
    <property type="entry name" value="PyrdxlP-dep_Trfase"/>
</dbReference>
<dbReference type="GO" id="GO:0006526">
    <property type="term" value="P:L-arginine biosynthetic process"/>
    <property type="evidence" value="ECO:0007669"/>
    <property type="project" value="UniProtKB-UniRule"/>
</dbReference>
<dbReference type="CDD" id="cd00610">
    <property type="entry name" value="OAT_like"/>
    <property type="match status" value="1"/>
</dbReference>
<protein>
    <recommendedName>
        <fullName evidence="5">Acetylornithine aminotransferase</fullName>
        <shortName evidence="5">ACOAT</shortName>
        <ecNumber evidence="5">2.6.1.11</ecNumber>
    </recommendedName>
</protein>
<dbReference type="InterPro" id="IPR015422">
    <property type="entry name" value="PyrdxlP-dep_Trfase_small"/>
</dbReference>
<evidence type="ECO:0000256" key="1">
    <source>
        <dbReference type="ARBA" id="ARBA00022576"/>
    </source>
</evidence>
<feature type="binding site" evidence="5">
    <location>
        <position position="137"/>
    </location>
    <ligand>
        <name>N(2)-acetyl-L-ornithine</name>
        <dbReference type="ChEBI" id="CHEBI:57805"/>
    </ligand>
</feature>
<evidence type="ECO:0000256" key="2">
    <source>
        <dbReference type="ARBA" id="ARBA00022605"/>
    </source>
</evidence>
<gene>
    <name evidence="5" type="primary">argD</name>
    <name evidence="6" type="ORF">SAMN05518846_12068</name>
</gene>
<feature type="binding site" evidence="5">
    <location>
        <begin position="101"/>
        <end position="102"/>
    </location>
    <ligand>
        <name>pyridoxal 5'-phosphate</name>
        <dbReference type="ChEBI" id="CHEBI:597326"/>
    </ligand>
</feature>
<dbReference type="InterPro" id="IPR005814">
    <property type="entry name" value="Aminotrans_3"/>
</dbReference>
<dbReference type="InterPro" id="IPR049704">
    <property type="entry name" value="Aminotrans_3_PPA_site"/>
</dbReference>
<comment type="miscellaneous">
    <text evidence="5">May also have succinyldiaminopimelate aminotransferase activity, thus carrying out the corresponding step in lysine biosynthesis.</text>
</comment>
<comment type="subcellular location">
    <subcellularLocation>
        <location evidence="5">Cytoplasm</location>
    </subcellularLocation>
</comment>
<dbReference type="PANTHER" id="PTHR11986:SF79">
    <property type="entry name" value="ACETYLORNITHINE AMINOTRANSFERASE, MITOCHONDRIAL"/>
    <property type="match status" value="1"/>
</dbReference>
<keyword evidence="4 5" id="KW-0663">Pyridoxal phosphate</keyword>
<dbReference type="FunFam" id="3.40.640.10:FF:000004">
    <property type="entry name" value="Acetylornithine aminotransferase"/>
    <property type="match status" value="1"/>
</dbReference>
<comment type="subunit">
    <text evidence="5">Homodimer.</text>
</comment>
<proteinExistence type="inferred from homology"/>
<dbReference type="GO" id="GO:0030170">
    <property type="term" value="F:pyridoxal phosphate binding"/>
    <property type="evidence" value="ECO:0007669"/>
    <property type="project" value="InterPro"/>
</dbReference>
<dbReference type="GO" id="GO:0003992">
    <property type="term" value="F:N2-acetyl-L-ornithine:2-oxoglutarate 5-aminotransferase activity"/>
    <property type="evidence" value="ECO:0007669"/>
    <property type="project" value="UniProtKB-UniRule"/>
</dbReference>
<dbReference type="Pfam" id="PF00202">
    <property type="entry name" value="Aminotran_3"/>
    <property type="match status" value="1"/>
</dbReference>
<evidence type="ECO:0000313" key="7">
    <source>
        <dbReference type="Proteomes" id="UP000198915"/>
    </source>
</evidence>
<dbReference type="InterPro" id="IPR050103">
    <property type="entry name" value="Class-III_PLP-dep_AT"/>
</dbReference>
<feature type="binding site" evidence="5">
    <location>
        <position position="134"/>
    </location>
    <ligand>
        <name>pyridoxal 5'-phosphate</name>
        <dbReference type="ChEBI" id="CHEBI:597326"/>
    </ligand>
</feature>
<dbReference type="PIRSF" id="PIRSF000521">
    <property type="entry name" value="Transaminase_4ab_Lys_Orn"/>
    <property type="match status" value="1"/>
</dbReference>
<keyword evidence="3 5" id="KW-0808">Transferase</keyword>
<keyword evidence="5" id="KW-0963">Cytoplasm</keyword>
<dbReference type="NCBIfam" id="NF002325">
    <property type="entry name" value="PRK01278.1"/>
    <property type="match status" value="1"/>
</dbReference>
<dbReference type="PANTHER" id="PTHR11986">
    <property type="entry name" value="AMINOTRANSFERASE CLASS III"/>
    <property type="match status" value="1"/>
</dbReference>
<dbReference type="Gene3D" id="3.90.1150.10">
    <property type="entry name" value="Aspartate Aminotransferase, domain 1"/>
    <property type="match status" value="1"/>
</dbReference>
<dbReference type="Gene3D" id="3.40.640.10">
    <property type="entry name" value="Type I PLP-dependent aspartate aminotransferase-like (Major domain)"/>
    <property type="match status" value="1"/>
</dbReference>
<name>A0A1I4CI24_9BACL</name>
<evidence type="ECO:0000256" key="3">
    <source>
        <dbReference type="ARBA" id="ARBA00022679"/>
    </source>
</evidence>
<evidence type="ECO:0000256" key="5">
    <source>
        <dbReference type="HAMAP-Rule" id="MF_01107"/>
    </source>
</evidence>
<dbReference type="NCBIfam" id="TIGR00707">
    <property type="entry name" value="argD"/>
    <property type="match status" value="1"/>
</dbReference>
<dbReference type="PROSITE" id="PS00600">
    <property type="entry name" value="AA_TRANSFER_CLASS_3"/>
    <property type="match status" value="1"/>
</dbReference>
<dbReference type="HAMAP" id="MF_01107">
    <property type="entry name" value="ArgD_aminotrans_3"/>
    <property type="match status" value="1"/>
</dbReference>
<accession>A0A1I4CI24</accession>
<dbReference type="UniPathway" id="UPA00068">
    <property type="reaction ID" value="UER00109"/>
</dbReference>
<dbReference type="EMBL" id="FORT01000020">
    <property type="protein sequence ID" value="SFK80393.1"/>
    <property type="molecule type" value="Genomic_DNA"/>
</dbReference>
<sequence length="394" mass="42371">MSTVTAPMHLMNNYARWPISLVKGQGNQVWDDQGKEYLDFTSGIAVTSLGHVPPKVTAKLHEQLDTLWHCSNLVHVPQQGVLAEKLSRLSGLDQAFFCNSGAEANEGLIKLARRYAQKVKGTGRYEIITFEQSFHGRTLATLTATGQEKVKDGFAPLPQGFVTVPYNDLDAVKAAITDQTCAIMLELVQGEGGVHPAEEAWVKALRELCDTHGLLLLVDEIQTGIGRTGTWFAFQQYDVKPDAISLAKGLGSGFPIGAVVATKEVAEAFAPGTHGTTFGGNPLATTAGIATLDTMEEENILEKVAKINSLIIQKLEQLKEQYPDKVVTVRGKGLLLGVELSIPAANAVNYAREQKGVILLMAGPNVVRLLPSFITTEAEIKQAVAALSEGLAQS</sequence>
<dbReference type="EC" id="2.6.1.11" evidence="5"/>
<comment type="cofactor">
    <cofactor evidence="5">
        <name>pyridoxal 5'-phosphate</name>
        <dbReference type="ChEBI" id="CHEBI:597326"/>
    </cofactor>
    <text evidence="5">Binds 1 pyridoxal phosphate per subunit.</text>
</comment>